<dbReference type="Pfam" id="PF10754">
    <property type="entry name" value="DUF2569"/>
    <property type="match status" value="1"/>
</dbReference>
<evidence type="ECO:0000256" key="1">
    <source>
        <dbReference type="SAM" id="Phobius"/>
    </source>
</evidence>
<organism evidence="2 3">
    <name type="scientific">Pseudobacteriovorax antillogorgiicola</name>
    <dbReference type="NCBI Taxonomy" id="1513793"/>
    <lineage>
        <taxon>Bacteria</taxon>
        <taxon>Pseudomonadati</taxon>
        <taxon>Bdellovibrionota</taxon>
        <taxon>Oligoflexia</taxon>
        <taxon>Oligoflexales</taxon>
        <taxon>Pseudobacteriovoracaceae</taxon>
        <taxon>Pseudobacteriovorax</taxon>
    </lineage>
</organism>
<name>A0A1Y6C3B5_9BACT</name>
<feature type="transmembrane region" description="Helical" evidence="1">
    <location>
        <begin position="47"/>
        <end position="67"/>
    </location>
</feature>
<feature type="non-terminal residue" evidence="2">
    <location>
        <position position="1"/>
    </location>
</feature>
<reference evidence="3" key="1">
    <citation type="submission" date="2017-04" db="EMBL/GenBank/DDBJ databases">
        <authorList>
            <person name="Varghese N."/>
            <person name="Submissions S."/>
        </authorList>
    </citation>
    <scope>NUCLEOTIDE SEQUENCE [LARGE SCALE GENOMIC DNA]</scope>
    <source>
        <strain evidence="3">RKEM611</strain>
    </source>
</reference>
<keyword evidence="1" id="KW-0812">Transmembrane</keyword>
<dbReference type="Proteomes" id="UP000192907">
    <property type="component" value="Unassembled WGS sequence"/>
</dbReference>
<feature type="transmembrane region" description="Helical" evidence="1">
    <location>
        <begin position="225"/>
        <end position="243"/>
    </location>
</feature>
<proteinExistence type="predicted"/>
<protein>
    <submittedName>
        <fullName evidence="2">Uncharacterized protein</fullName>
    </submittedName>
</protein>
<dbReference type="InterPro" id="IPR019690">
    <property type="entry name" value="DUF2569"/>
</dbReference>
<evidence type="ECO:0000313" key="3">
    <source>
        <dbReference type="Proteomes" id="UP000192907"/>
    </source>
</evidence>
<evidence type="ECO:0000313" key="2">
    <source>
        <dbReference type="EMBL" id="SMF41605.1"/>
    </source>
</evidence>
<feature type="transmembrane region" description="Helical" evidence="1">
    <location>
        <begin position="191"/>
        <end position="210"/>
    </location>
</feature>
<dbReference type="EMBL" id="FWZT01000012">
    <property type="protein sequence ID" value="SMF41605.1"/>
    <property type="molecule type" value="Genomic_DNA"/>
</dbReference>
<keyword evidence="1" id="KW-1133">Transmembrane helix</keyword>
<dbReference type="AlphaFoldDB" id="A0A1Y6C3B5"/>
<gene>
    <name evidence="2" type="ORF">SAMN06296036_112178</name>
</gene>
<keyword evidence="3" id="KW-1185">Reference proteome</keyword>
<accession>A0A1Y6C3B5</accession>
<sequence>LPCSHLGCIKTLPTEDLPYSTSFALGLFQFCNNLLLVLRAELPSFRLILYLMCVSTFGKIFLILCHFETFHYRANIILIYRQICLILPWHIAHPHFIDHAEASRWAEEHGSVDKMDQKRKIWIKAHPFFLKLLEELYAPWQAKRAPNSSRNNRSSNLSTRYLGYNYEHPATCYQLGCGVALFKKRSIFPKFFIGWSIFSLAVVCGDIYYTSQVEDISEALGIKDFALMLWSPIYAVLCISYMLV</sequence>
<keyword evidence="1" id="KW-0472">Membrane</keyword>